<dbReference type="EMBL" id="JBICCN010000157">
    <property type="protein sequence ID" value="KAL3088463.1"/>
    <property type="molecule type" value="Genomic_DNA"/>
</dbReference>
<organism evidence="3 4">
    <name type="scientific">Heterodera schachtii</name>
    <name type="common">Sugarbeet cyst nematode worm</name>
    <name type="synonym">Tylenchus schachtii</name>
    <dbReference type="NCBI Taxonomy" id="97005"/>
    <lineage>
        <taxon>Eukaryota</taxon>
        <taxon>Metazoa</taxon>
        <taxon>Ecdysozoa</taxon>
        <taxon>Nematoda</taxon>
        <taxon>Chromadorea</taxon>
        <taxon>Rhabditida</taxon>
        <taxon>Tylenchina</taxon>
        <taxon>Tylenchomorpha</taxon>
        <taxon>Tylenchoidea</taxon>
        <taxon>Heteroderidae</taxon>
        <taxon>Heteroderinae</taxon>
        <taxon>Heterodera</taxon>
    </lineage>
</organism>
<feature type="region of interest" description="Disordered" evidence="1">
    <location>
        <begin position="72"/>
        <end position="91"/>
    </location>
</feature>
<dbReference type="Proteomes" id="UP001620645">
    <property type="component" value="Unassembled WGS sequence"/>
</dbReference>
<keyword evidence="4" id="KW-1185">Reference proteome</keyword>
<dbReference type="AlphaFoldDB" id="A0ABD2JDA2"/>
<evidence type="ECO:0000256" key="2">
    <source>
        <dbReference type="SAM" id="SignalP"/>
    </source>
</evidence>
<evidence type="ECO:0000256" key="1">
    <source>
        <dbReference type="SAM" id="MobiDB-lite"/>
    </source>
</evidence>
<gene>
    <name evidence="3" type="ORF">niasHS_009914</name>
</gene>
<name>A0ABD2JDA2_HETSC</name>
<evidence type="ECO:0000313" key="3">
    <source>
        <dbReference type="EMBL" id="KAL3088463.1"/>
    </source>
</evidence>
<evidence type="ECO:0000313" key="4">
    <source>
        <dbReference type="Proteomes" id="UP001620645"/>
    </source>
</evidence>
<feature type="compositionally biased region" description="Polar residues" evidence="1">
    <location>
        <begin position="72"/>
        <end position="89"/>
    </location>
</feature>
<feature type="signal peptide" evidence="2">
    <location>
        <begin position="1"/>
        <end position="25"/>
    </location>
</feature>
<keyword evidence="2" id="KW-0732">Signal</keyword>
<comment type="caution">
    <text evidence="3">The sequence shown here is derived from an EMBL/GenBank/DDBJ whole genome shotgun (WGS) entry which is preliminary data.</text>
</comment>
<proteinExistence type="predicted"/>
<protein>
    <submittedName>
        <fullName evidence="3">Uncharacterized protein</fullName>
    </submittedName>
</protein>
<accession>A0ABD2JDA2</accession>
<feature type="chain" id="PRO_5044883462" evidence="2">
    <location>
        <begin position="26"/>
        <end position="114"/>
    </location>
</feature>
<sequence>MYFVISNCSILLLFTTMAFISTAKSLPLVTYNFNQPIQLLRLLKMDPRRQMALIRLSDSAFKRRYVPAERQTYSEQQPFERTSANGDETISTEKKWDTKAMYWPKMLLDEGWKR</sequence>
<reference evidence="3 4" key="1">
    <citation type="submission" date="2024-10" db="EMBL/GenBank/DDBJ databases">
        <authorList>
            <person name="Kim D."/>
        </authorList>
    </citation>
    <scope>NUCLEOTIDE SEQUENCE [LARGE SCALE GENOMIC DNA]</scope>
    <source>
        <strain evidence="3">Taebaek</strain>
    </source>
</reference>